<dbReference type="AlphaFoldDB" id="A0A118SY88"/>
<feature type="signal peptide" evidence="2">
    <location>
        <begin position="1"/>
        <end position="19"/>
    </location>
</feature>
<proteinExistence type="predicted"/>
<feature type="region of interest" description="Disordered" evidence="1">
    <location>
        <begin position="71"/>
        <end position="95"/>
    </location>
</feature>
<dbReference type="Pfam" id="PF13663">
    <property type="entry name" value="DUF4148"/>
    <property type="match status" value="1"/>
</dbReference>
<evidence type="ECO:0000313" key="4">
    <source>
        <dbReference type="Proteomes" id="UP000060630"/>
    </source>
</evidence>
<dbReference type="Proteomes" id="UP000060630">
    <property type="component" value="Unassembled WGS sequence"/>
</dbReference>
<feature type="chain" id="PRO_5014529656" evidence="2">
    <location>
        <begin position="20"/>
        <end position="95"/>
    </location>
</feature>
<dbReference type="InterPro" id="IPR025421">
    <property type="entry name" value="DUF4148"/>
</dbReference>
<evidence type="ECO:0000256" key="2">
    <source>
        <dbReference type="SAM" id="SignalP"/>
    </source>
</evidence>
<sequence length="95" mass="9915">MMWTSKALISIALVAPAVAFSQTSEPLSRAQVVDDLVRYEQAGYQPGMSADASFYPADLQAAATRVAADRTRTSAYGSTAGEQTSSGRPAASVGR</sequence>
<protein>
    <submittedName>
        <fullName evidence="3">Uncharacterized protein</fullName>
    </submittedName>
</protein>
<gene>
    <name evidence="3" type="ORF">WL29_12080</name>
</gene>
<organism evidence="3 4">
    <name type="scientific">Burkholderia ubonensis</name>
    <dbReference type="NCBI Taxonomy" id="101571"/>
    <lineage>
        <taxon>Bacteria</taxon>
        <taxon>Pseudomonadati</taxon>
        <taxon>Pseudomonadota</taxon>
        <taxon>Betaproteobacteria</taxon>
        <taxon>Burkholderiales</taxon>
        <taxon>Burkholderiaceae</taxon>
        <taxon>Burkholderia</taxon>
        <taxon>Burkholderia cepacia complex</taxon>
    </lineage>
</organism>
<accession>A0A118SY88</accession>
<dbReference type="EMBL" id="LPHD01000013">
    <property type="protein sequence ID" value="KWA86106.1"/>
    <property type="molecule type" value="Genomic_DNA"/>
</dbReference>
<comment type="caution">
    <text evidence="3">The sequence shown here is derived from an EMBL/GenBank/DDBJ whole genome shotgun (WGS) entry which is preliminary data.</text>
</comment>
<feature type="compositionally biased region" description="Polar residues" evidence="1">
    <location>
        <begin position="76"/>
        <end position="87"/>
    </location>
</feature>
<reference evidence="3 4" key="1">
    <citation type="submission" date="2015-11" db="EMBL/GenBank/DDBJ databases">
        <title>Expanding the genomic diversity of Burkholderia species for the development of highly accurate diagnostics.</title>
        <authorList>
            <person name="Sahl J."/>
            <person name="Keim P."/>
            <person name="Wagner D."/>
        </authorList>
    </citation>
    <scope>NUCLEOTIDE SEQUENCE [LARGE SCALE GENOMIC DNA]</scope>
    <source>
        <strain evidence="3 4">MSMB2087WGS</strain>
    </source>
</reference>
<name>A0A118SY88_9BURK</name>
<evidence type="ECO:0000256" key="1">
    <source>
        <dbReference type="SAM" id="MobiDB-lite"/>
    </source>
</evidence>
<keyword evidence="2" id="KW-0732">Signal</keyword>
<evidence type="ECO:0000313" key="3">
    <source>
        <dbReference type="EMBL" id="KWA86106.1"/>
    </source>
</evidence>